<dbReference type="PANTHER" id="PTHR10204">
    <property type="entry name" value="NAD P H OXIDOREDUCTASE-RELATED"/>
    <property type="match status" value="1"/>
</dbReference>
<dbReference type="PANTHER" id="PTHR10204:SF34">
    <property type="entry name" value="NAD(P)H DEHYDROGENASE [QUINONE] 1 ISOFORM 1"/>
    <property type="match status" value="1"/>
</dbReference>
<dbReference type="Pfam" id="PF02525">
    <property type="entry name" value="Flavodoxin_2"/>
    <property type="match status" value="1"/>
</dbReference>
<accession>A0A2V2FCM8</accession>
<feature type="region of interest" description="Disordered" evidence="3">
    <location>
        <begin position="20"/>
        <end position="55"/>
    </location>
</feature>
<evidence type="ECO:0000256" key="1">
    <source>
        <dbReference type="ARBA" id="ARBA00006252"/>
    </source>
</evidence>
<dbReference type="GO" id="GO:0005829">
    <property type="term" value="C:cytosol"/>
    <property type="evidence" value="ECO:0007669"/>
    <property type="project" value="TreeGrafter"/>
</dbReference>
<comment type="similarity">
    <text evidence="1">Belongs to the NAD(P)H dehydrogenase (quinone) family.</text>
</comment>
<keyword evidence="4" id="KW-0732">Signal</keyword>
<keyword evidence="8" id="KW-1185">Reference proteome</keyword>
<evidence type="ECO:0000256" key="2">
    <source>
        <dbReference type="ARBA" id="ARBA00023002"/>
    </source>
</evidence>
<feature type="compositionally biased region" description="Basic and acidic residues" evidence="3">
    <location>
        <begin position="22"/>
        <end position="42"/>
    </location>
</feature>
<evidence type="ECO:0000259" key="5">
    <source>
        <dbReference type="Pfam" id="PF02525"/>
    </source>
</evidence>
<dbReference type="Gene3D" id="3.40.50.360">
    <property type="match status" value="1"/>
</dbReference>
<gene>
    <name evidence="7" type="ORF">DES51_11253</name>
    <name evidence="6" type="ORF">MQE39_16530</name>
</gene>
<dbReference type="OrthoDB" id="9805976at2"/>
<dbReference type="EMBL" id="QJKH01000012">
    <property type="protein sequence ID" value="PXX77113.1"/>
    <property type="molecule type" value="Genomic_DNA"/>
</dbReference>
<sequence>MKKLALSLLAVLMLAGCTSAPKQDEPKVEDQPKEEEKNDKPVVDSFTGPTQDAVTSASIVPEEYVKTVTPSGFTDSDKEKALVIIGDPRHNSVLWDLANTTMSYLEEKGMEVEKRDLYTMNFNPVLSAADFYYAKDGQGEPSEKIKAEQDLVSQADHIIFIYPNWHDSEIAIVKGYKEEVFAKKFAYQDGAAGLEGLLTGKTMYTIMNCGYLGGGRGWIGDGVGIEDEKWDRYMKAFEVFDDDTAAFWGVENVGRFMNDRTPSNSSENYESELTELENALKANLDKVYFSK</sequence>
<reference evidence="7 8" key="1">
    <citation type="submission" date="2018-05" db="EMBL/GenBank/DDBJ databases">
        <title>Genomic Encyclopedia of Type Strains, Phase IV (KMG-IV): sequencing the most valuable type-strain genomes for metagenomic binning, comparative biology and taxonomic classification.</title>
        <authorList>
            <person name="Goeker M."/>
        </authorList>
    </citation>
    <scope>NUCLEOTIDE SEQUENCE [LARGE SCALE GENOMIC DNA]</scope>
    <source>
        <strain evidence="7 8">JC118</strain>
    </source>
</reference>
<dbReference type="SUPFAM" id="SSF52218">
    <property type="entry name" value="Flavoproteins"/>
    <property type="match status" value="1"/>
</dbReference>
<evidence type="ECO:0000256" key="3">
    <source>
        <dbReference type="SAM" id="MobiDB-lite"/>
    </source>
</evidence>
<evidence type="ECO:0000313" key="8">
    <source>
        <dbReference type="Proteomes" id="UP000247612"/>
    </source>
</evidence>
<reference evidence="6" key="2">
    <citation type="submission" date="2022-03" db="EMBL/GenBank/DDBJ databases">
        <title>First case of bacteraemia caused by Dielma fastidiosa in a patient hospitalised with diverticulitis.</title>
        <authorList>
            <person name="Forman-Ankjaer B."/>
            <person name="Hvid-Jensen F."/>
            <person name="Kobel C.M."/>
            <person name="Greve T."/>
        </authorList>
    </citation>
    <scope>NUCLEOTIDE SEQUENCE</scope>
    <source>
        <strain evidence="6">AUH_DF_2021</strain>
    </source>
</reference>
<feature type="domain" description="Flavodoxin-like fold" evidence="5">
    <location>
        <begin position="80"/>
        <end position="212"/>
    </location>
</feature>
<organism evidence="7 8">
    <name type="scientific">Dielma fastidiosa</name>
    <dbReference type="NCBI Taxonomy" id="1034346"/>
    <lineage>
        <taxon>Bacteria</taxon>
        <taxon>Bacillati</taxon>
        <taxon>Bacillota</taxon>
        <taxon>Erysipelotrichia</taxon>
        <taxon>Erysipelotrichales</taxon>
        <taxon>Erysipelotrichaceae</taxon>
        <taxon>Dielma</taxon>
    </lineage>
</organism>
<evidence type="ECO:0000313" key="6">
    <source>
        <dbReference type="EMBL" id="MDY5169724.1"/>
    </source>
</evidence>
<dbReference type="GO" id="GO:0003955">
    <property type="term" value="F:NAD(P)H dehydrogenase (quinone) activity"/>
    <property type="evidence" value="ECO:0007669"/>
    <property type="project" value="TreeGrafter"/>
</dbReference>
<dbReference type="InterPro" id="IPR051545">
    <property type="entry name" value="NAD(P)H_dehydrogenase_qn"/>
</dbReference>
<dbReference type="PROSITE" id="PS51257">
    <property type="entry name" value="PROKAR_LIPOPROTEIN"/>
    <property type="match status" value="1"/>
</dbReference>
<feature type="chain" id="PRO_5043161600" evidence="4">
    <location>
        <begin position="23"/>
        <end position="291"/>
    </location>
</feature>
<dbReference type="AlphaFoldDB" id="A0A2V2FCM8"/>
<dbReference type="EMBL" id="JALDAW010000023">
    <property type="protein sequence ID" value="MDY5169724.1"/>
    <property type="molecule type" value="Genomic_DNA"/>
</dbReference>
<comment type="caution">
    <text evidence="7">The sequence shown here is derived from an EMBL/GenBank/DDBJ whole genome shotgun (WGS) entry which is preliminary data.</text>
</comment>
<dbReference type="RefSeq" id="WP_022937249.1">
    <property type="nucleotide sequence ID" value="NZ_BAABZA010000001.1"/>
</dbReference>
<feature type="signal peptide" evidence="4">
    <location>
        <begin position="1"/>
        <end position="22"/>
    </location>
</feature>
<dbReference type="STRING" id="1034346.GCA_000313565_00936"/>
<dbReference type="InterPro" id="IPR029039">
    <property type="entry name" value="Flavoprotein-like_sf"/>
</dbReference>
<protein>
    <submittedName>
        <fullName evidence="7">Flavodoxin-like protein</fullName>
    </submittedName>
    <submittedName>
        <fullName evidence="6">NAD(P)H-dependent oxidoreductase</fullName>
    </submittedName>
</protein>
<name>A0A2V2FCM8_9FIRM</name>
<dbReference type="Proteomes" id="UP000247612">
    <property type="component" value="Unassembled WGS sequence"/>
</dbReference>
<evidence type="ECO:0000313" key="7">
    <source>
        <dbReference type="EMBL" id="PXX77113.1"/>
    </source>
</evidence>
<dbReference type="InterPro" id="IPR003680">
    <property type="entry name" value="Flavodoxin_fold"/>
</dbReference>
<evidence type="ECO:0000256" key="4">
    <source>
        <dbReference type="SAM" id="SignalP"/>
    </source>
</evidence>
<keyword evidence="2" id="KW-0560">Oxidoreductase</keyword>
<proteinExistence type="inferred from homology"/>
<dbReference type="GeneID" id="94440427"/>
<dbReference type="Proteomes" id="UP001276902">
    <property type="component" value="Unassembled WGS sequence"/>
</dbReference>